<comment type="similarity">
    <text evidence="2 4">Belongs to the bacterial solute-binding protein 3 family.</text>
</comment>
<dbReference type="PANTHER" id="PTHR35936">
    <property type="entry name" value="MEMBRANE-BOUND LYTIC MUREIN TRANSGLYCOSYLASE F"/>
    <property type="match status" value="1"/>
</dbReference>
<sequence length="294" mass="31615">MKKLFNRTVAGTSASIICAGLLLTGCVTNVEEARPEGWQKVEVEKVPEIAAMYNDDDGVLRVAANPPFAPFELKDHNGQLVGLEIELANAVANVLGLEFEAQEQEFSLILPNVSNKTLDMGASGFTDTPERRENYDFVNFLYAGIQWAQQTGEPVDSSNPCGLTVAVQRTTVSETDDLIPKKEACGGDLEILAYDTADNAALAVLTGRADAMSADSPVSAWAVQRSEGKMELTGENFDAAPYGFAVRQGDDLGPAAAAAMQHLIETGKYEEILAQWGVSEGLIDEAMINERPIK</sequence>
<evidence type="ECO:0000313" key="7">
    <source>
        <dbReference type="Proteomes" id="UP000515743"/>
    </source>
</evidence>
<proteinExistence type="inferred from homology"/>
<accession>A0A7G7CPF9</accession>
<reference evidence="6 7" key="1">
    <citation type="submission" date="2020-07" db="EMBL/GenBank/DDBJ databases">
        <title>Complete genome and description of Corynebacterium incognita strain Marseille-Q3630 sp. nov.</title>
        <authorList>
            <person name="Boxberger M."/>
        </authorList>
    </citation>
    <scope>NUCLEOTIDE SEQUENCE [LARGE SCALE GENOMIC DNA]</scope>
    <source>
        <strain evidence="6 7">Marseille-Q3630</strain>
    </source>
</reference>
<evidence type="ECO:0000313" key="6">
    <source>
        <dbReference type="EMBL" id="QNE89475.1"/>
    </source>
</evidence>
<dbReference type="InterPro" id="IPR018313">
    <property type="entry name" value="SBP_3_CS"/>
</dbReference>
<dbReference type="EMBL" id="CP059404">
    <property type="protein sequence ID" value="QNE89475.1"/>
    <property type="molecule type" value="Genomic_DNA"/>
</dbReference>
<dbReference type="PROSITE" id="PS01039">
    <property type="entry name" value="SBP_BACTERIAL_3"/>
    <property type="match status" value="1"/>
</dbReference>
<dbReference type="RefSeq" id="WP_185175849.1">
    <property type="nucleotide sequence ID" value="NZ_CP059404.1"/>
</dbReference>
<dbReference type="CDD" id="cd01004">
    <property type="entry name" value="PBP2_MidA_like"/>
    <property type="match status" value="1"/>
</dbReference>
<feature type="domain" description="Solute-binding protein family 3/N-terminal" evidence="5">
    <location>
        <begin position="59"/>
        <end position="280"/>
    </location>
</feature>
<dbReference type="PROSITE" id="PS51257">
    <property type="entry name" value="PROKAR_LIPOPROTEIN"/>
    <property type="match status" value="1"/>
</dbReference>
<dbReference type="SUPFAM" id="SSF53850">
    <property type="entry name" value="Periplasmic binding protein-like II"/>
    <property type="match status" value="1"/>
</dbReference>
<evidence type="ECO:0000259" key="5">
    <source>
        <dbReference type="SMART" id="SM00062"/>
    </source>
</evidence>
<protein>
    <submittedName>
        <fullName evidence="6">ABC transporter substrate-binding protein</fullName>
    </submittedName>
</protein>
<dbReference type="Proteomes" id="UP000515743">
    <property type="component" value="Chromosome"/>
</dbReference>
<comment type="subcellular location">
    <subcellularLocation>
        <location evidence="1">Cell envelope</location>
    </subcellularLocation>
</comment>
<dbReference type="SMART" id="SM00062">
    <property type="entry name" value="PBPb"/>
    <property type="match status" value="1"/>
</dbReference>
<name>A0A7G7CPF9_9CORY</name>
<evidence type="ECO:0000256" key="1">
    <source>
        <dbReference type="ARBA" id="ARBA00004196"/>
    </source>
</evidence>
<dbReference type="AlphaFoldDB" id="A0A7G7CPF9"/>
<evidence type="ECO:0000256" key="2">
    <source>
        <dbReference type="ARBA" id="ARBA00010333"/>
    </source>
</evidence>
<gene>
    <name evidence="6" type="ORF">H0194_10705</name>
</gene>
<dbReference type="InterPro" id="IPR001638">
    <property type="entry name" value="Solute-binding_3/MltF_N"/>
</dbReference>
<dbReference type="KEGG" id="cik:H0194_10705"/>
<dbReference type="GO" id="GO:0030313">
    <property type="term" value="C:cell envelope"/>
    <property type="evidence" value="ECO:0007669"/>
    <property type="project" value="UniProtKB-SubCell"/>
</dbReference>
<dbReference type="Gene3D" id="3.40.190.10">
    <property type="entry name" value="Periplasmic binding protein-like II"/>
    <property type="match status" value="2"/>
</dbReference>
<evidence type="ECO:0000256" key="3">
    <source>
        <dbReference type="ARBA" id="ARBA00022729"/>
    </source>
</evidence>
<evidence type="ECO:0000256" key="4">
    <source>
        <dbReference type="RuleBase" id="RU003744"/>
    </source>
</evidence>
<dbReference type="PANTHER" id="PTHR35936:SF17">
    <property type="entry name" value="ARGININE-BINDING EXTRACELLULAR PROTEIN ARTP"/>
    <property type="match status" value="1"/>
</dbReference>
<dbReference type="Pfam" id="PF00497">
    <property type="entry name" value="SBP_bac_3"/>
    <property type="match status" value="1"/>
</dbReference>
<keyword evidence="7" id="KW-1185">Reference proteome</keyword>
<keyword evidence="3" id="KW-0732">Signal</keyword>
<organism evidence="6 7">
    <name type="scientific">Corynebacterium incognita</name>
    <dbReference type="NCBI Taxonomy" id="2754725"/>
    <lineage>
        <taxon>Bacteria</taxon>
        <taxon>Bacillati</taxon>
        <taxon>Actinomycetota</taxon>
        <taxon>Actinomycetes</taxon>
        <taxon>Mycobacteriales</taxon>
        <taxon>Corynebacteriaceae</taxon>
        <taxon>Corynebacterium</taxon>
    </lineage>
</organism>